<dbReference type="VEuPathDB" id="AmoebaDB:FDP41_010100"/>
<feature type="compositionally biased region" description="Low complexity" evidence="1">
    <location>
        <begin position="134"/>
        <end position="155"/>
    </location>
</feature>
<dbReference type="AlphaFoldDB" id="A0A6A5AZM0"/>
<comment type="caution">
    <text evidence="2">The sequence shown here is derived from an EMBL/GenBank/DDBJ whole genome shotgun (WGS) entry which is preliminary data.</text>
</comment>
<dbReference type="Proteomes" id="UP000444721">
    <property type="component" value="Unassembled WGS sequence"/>
</dbReference>
<name>A0A6A5AZM0_NAEFO</name>
<dbReference type="RefSeq" id="XP_044556593.1">
    <property type="nucleotide sequence ID" value="XM_044700363.1"/>
</dbReference>
<feature type="compositionally biased region" description="Polar residues" evidence="1">
    <location>
        <begin position="204"/>
        <end position="217"/>
    </location>
</feature>
<proteinExistence type="predicted"/>
<feature type="region of interest" description="Disordered" evidence="1">
    <location>
        <begin position="92"/>
        <end position="158"/>
    </location>
</feature>
<accession>A0A6A5AZM0</accession>
<keyword evidence="3" id="KW-1185">Reference proteome</keyword>
<evidence type="ECO:0000313" key="2">
    <source>
        <dbReference type="EMBL" id="KAF0971877.1"/>
    </source>
</evidence>
<dbReference type="EMBL" id="VFQX01000074">
    <property type="protein sequence ID" value="KAF0971877.1"/>
    <property type="molecule type" value="Genomic_DNA"/>
</dbReference>
<dbReference type="VEuPathDB" id="AmoebaDB:NF0121810"/>
<evidence type="ECO:0000313" key="3">
    <source>
        <dbReference type="Proteomes" id="UP000444721"/>
    </source>
</evidence>
<feature type="compositionally biased region" description="Polar residues" evidence="1">
    <location>
        <begin position="101"/>
        <end position="118"/>
    </location>
</feature>
<evidence type="ECO:0000256" key="1">
    <source>
        <dbReference type="SAM" id="MobiDB-lite"/>
    </source>
</evidence>
<sequence>METTSNNLDRKVSTLSSNHNNNTSYSSSPPSDPHLRISHCFQNNDQRSLLNHNLNHNLSHVEVSSRRITFFQSSSMSAPPCASNHLLNVPSGSSLMRPVEMSNNQQQQLPSSEISNDGMSPPCPLLSQPSIHTPRSNLSSPPSNSQCSNSPNSRNKISCSEKRPLKFFDYNKRKIVKKVRRVDQVQPYEHVIRMKTTMTDKENSTQSSSVVSPNIMNSIGMKDRSNTSTLLTDATNNTSQSATCGQQSLRREAHFHEPLFHGSNSVFTTTTTRQRTPRYSISIKELLN</sequence>
<dbReference type="VEuPathDB" id="AmoebaDB:NfTy_082460"/>
<organism evidence="2 3">
    <name type="scientific">Naegleria fowleri</name>
    <name type="common">Brain eating amoeba</name>
    <dbReference type="NCBI Taxonomy" id="5763"/>
    <lineage>
        <taxon>Eukaryota</taxon>
        <taxon>Discoba</taxon>
        <taxon>Heterolobosea</taxon>
        <taxon>Tetramitia</taxon>
        <taxon>Eutetramitia</taxon>
        <taxon>Vahlkampfiidae</taxon>
        <taxon>Naegleria</taxon>
    </lineage>
</organism>
<feature type="region of interest" description="Disordered" evidence="1">
    <location>
        <begin position="1"/>
        <end position="35"/>
    </location>
</feature>
<feature type="compositionally biased region" description="Low complexity" evidence="1">
    <location>
        <begin position="13"/>
        <end position="29"/>
    </location>
</feature>
<dbReference type="GeneID" id="68117315"/>
<feature type="region of interest" description="Disordered" evidence="1">
    <location>
        <begin position="199"/>
        <end position="222"/>
    </location>
</feature>
<reference evidence="2 3" key="1">
    <citation type="journal article" date="2019" name="Sci. Rep.">
        <title>Nanopore sequencing improves the draft genome of the human pathogenic amoeba Naegleria fowleri.</title>
        <authorList>
            <person name="Liechti N."/>
            <person name="Schurch N."/>
            <person name="Bruggmann R."/>
            <person name="Wittwer M."/>
        </authorList>
    </citation>
    <scope>NUCLEOTIDE SEQUENCE [LARGE SCALE GENOMIC DNA]</scope>
    <source>
        <strain evidence="2 3">ATCC 30894</strain>
    </source>
</reference>
<gene>
    <name evidence="2" type="ORF">FDP41_010100</name>
</gene>
<protein>
    <submittedName>
        <fullName evidence="2">Uncharacterized protein</fullName>
    </submittedName>
</protein>